<dbReference type="Gene3D" id="1.10.10.2840">
    <property type="entry name" value="PucR C-terminal helix-turn-helix domain"/>
    <property type="match status" value="1"/>
</dbReference>
<gene>
    <name evidence="5" type="ORF">AOC05_01755</name>
</gene>
<evidence type="ECO:0000259" key="2">
    <source>
        <dbReference type="Pfam" id="PF07905"/>
    </source>
</evidence>
<dbReference type="InterPro" id="IPR042070">
    <property type="entry name" value="PucR_C-HTH_sf"/>
</dbReference>
<keyword evidence="6" id="KW-1185">Reference proteome</keyword>
<dbReference type="KEGG" id="aaq:AOC05_01755"/>
<dbReference type="InterPro" id="IPR025736">
    <property type="entry name" value="PucR_C-HTH_dom"/>
</dbReference>
<dbReference type="Pfam" id="PF13556">
    <property type="entry name" value="HTH_30"/>
    <property type="match status" value="1"/>
</dbReference>
<evidence type="ECO:0008006" key="7">
    <source>
        <dbReference type="Google" id="ProtNLM"/>
    </source>
</evidence>
<accession>A0A0M4RM18</accession>
<dbReference type="Pfam" id="PF17853">
    <property type="entry name" value="GGDEF_2"/>
    <property type="match status" value="1"/>
</dbReference>
<dbReference type="Pfam" id="PF07905">
    <property type="entry name" value="PucR"/>
    <property type="match status" value="1"/>
</dbReference>
<evidence type="ECO:0000313" key="6">
    <source>
        <dbReference type="Proteomes" id="UP000062833"/>
    </source>
</evidence>
<evidence type="ECO:0000313" key="5">
    <source>
        <dbReference type="EMBL" id="ALE91371.1"/>
    </source>
</evidence>
<dbReference type="AlphaFoldDB" id="A0A0M4RM18"/>
<evidence type="ECO:0000259" key="3">
    <source>
        <dbReference type="Pfam" id="PF13556"/>
    </source>
</evidence>
<name>A0A0M4RM18_9MICC</name>
<dbReference type="PANTHER" id="PTHR33744">
    <property type="entry name" value="CARBOHYDRATE DIACID REGULATOR"/>
    <property type="match status" value="1"/>
</dbReference>
<evidence type="ECO:0000256" key="1">
    <source>
        <dbReference type="ARBA" id="ARBA00006754"/>
    </source>
</evidence>
<protein>
    <recommendedName>
        <fullName evidence="7">PucR family transcriptional regulator</fullName>
    </recommendedName>
</protein>
<dbReference type="InterPro" id="IPR051448">
    <property type="entry name" value="CdaR-like_regulators"/>
</dbReference>
<comment type="similarity">
    <text evidence="1">Belongs to the CdaR family.</text>
</comment>
<dbReference type="RefSeq" id="WP_062005165.1">
    <property type="nucleotide sequence ID" value="NZ_CP012677.1"/>
</dbReference>
<evidence type="ECO:0000259" key="4">
    <source>
        <dbReference type="Pfam" id="PF17853"/>
    </source>
</evidence>
<dbReference type="InterPro" id="IPR041522">
    <property type="entry name" value="CdaR_GGDEF"/>
</dbReference>
<organism evidence="5 6">
    <name type="scientific">Arthrobacter alpinus</name>
    <dbReference type="NCBI Taxonomy" id="656366"/>
    <lineage>
        <taxon>Bacteria</taxon>
        <taxon>Bacillati</taxon>
        <taxon>Actinomycetota</taxon>
        <taxon>Actinomycetes</taxon>
        <taxon>Micrococcales</taxon>
        <taxon>Micrococcaceae</taxon>
        <taxon>Arthrobacter</taxon>
    </lineage>
</organism>
<proteinExistence type="inferred from homology"/>
<sequence length="502" mass="52891">MITLAEVLASTAMSEADPILRGNVPGTLRRIVRWVHSSEVLEIAPLLRGGELLLSGGAALLALPPQEQDLYIRSLAGRNIAALALQTAGQGAPLSARLIAAADSYGLPVIELRSVAPFVDIAEAVNRLVVNEQAAAHQVVDEVSRRIARQITDRGPHLPSILEMVATALVAEVSMAASDGLPMGHAGSAIAGDGSTVVTGIVVGGQLAAELTLRSLSADPFLLELAADRLSGILALALAQAFRPTPAQVANARLMEAVIEGVGVGNVERLWLAAELLPGQAAVMAIFRASGREANFSAVERVLRAGGGKIKSHLWDGDLAVLFALPRSKTRKSREALLHAAREALRGTDTCAAFGPTVDDGFRAHESYVEAQETMGLGMPAAGEVLDAIEFLGRRIVRAVPDSGFLELYVRACIGEVLDWDRKHGTALLASLLCWLESGCNTTASAVTLNVERQTMHKRLNKIRDLLGGDPRTSGRLFAIHVAAAAAAYAALAPTISRRAIH</sequence>
<dbReference type="Proteomes" id="UP000062833">
    <property type="component" value="Chromosome"/>
</dbReference>
<feature type="domain" description="Purine catabolism PurC-like" evidence="2">
    <location>
        <begin position="26"/>
        <end position="128"/>
    </location>
</feature>
<reference evidence="6" key="1">
    <citation type="submission" date="2015-09" db="EMBL/GenBank/DDBJ databases">
        <title>Complete genome of Arthrobacter alpinus strain R3.8.</title>
        <authorList>
            <person name="See-Too W.S."/>
            <person name="Chan K.G."/>
        </authorList>
    </citation>
    <scope>NUCLEOTIDE SEQUENCE [LARGE SCALE GENOMIC DNA]</scope>
    <source>
        <strain evidence="6">R3.8</strain>
    </source>
</reference>
<dbReference type="PANTHER" id="PTHR33744:SF1">
    <property type="entry name" value="DNA-BINDING TRANSCRIPTIONAL ACTIVATOR ADER"/>
    <property type="match status" value="1"/>
</dbReference>
<dbReference type="InterPro" id="IPR012914">
    <property type="entry name" value="PucR_dom"/>
</dbReference>
<feature type="domain" description="PucR C-terminal helix-turn-helix" evidence="3">
    <location>
        <begin position="428"/>
        <end position="485"/>
    </location>
</feature>
<dbReference type="EMBL" id="CP012677">
    <property type="protein sequence ID" value="ALE91371.1"/>
    <property type="molecule type" value="Genomic_DNA"/>
</dbReference>
<dbReference type="PATRIC" id="fig|656366.3.peg.395"/>
<feature type="domain" description="CdaR GGDEF-like" evidence="4">
    <location>
        <begin position="282"/>
        <end position="375"/>
    </location>
</feature>